<evidence type="ECO:0000256" key="3">
    <source>
        <dbReference type="SAM" id="SignalP"/>
    </source>
</evidence>
<dbReference type="GO" id="GO:0000270">
    <property type="term" value="P:peptidoglycan metabolic process"/>
    <property type="evidence" value="ECO:0007669"/>
    <property type="project" value="InterPro"/>
</dbReference>
<feature type="region of interest" description="Disordered" evidence="2">
    <location>
        <begin position="407"/>
        <end position="456"/>
    </location>
</feature>
<keyword evidence="6" id="KW-1185">Reference proteome</keyword>
<evidence type="ECO:0000313" key="6">
    <source>
        <dbReference type="Proteomes" id="UP000197215"/>
    </source>
</evidence>
<dbReference type="SUPFAM" id="SSF53955">
    <property type="entry name" value="Lysozyme-like"/>
    <property type="match status" value="1"/>
</dbReference>
<dbReference type="GO" id="GO:0008933">
    <property type="term" value="F:peptidoglycan lytic transglycosylase activity"/>
    <property type="evidence" value="ECO:0007669"/>
    <property type="project" value="InterPro"/>
</dbReference>
<dbReference type="PANTHER" id="PTHR37423:SF2">
    <property type="entry name" value="MEMBRANE-BOUND LYTIC MUREIN TRANSGLYCOSYLASE C"/>
    <property type="match status" value="1"/>
</dbReference>
<dbReference type="GO" id="GO:0016020">
    <property type="term" value="C:membrane"/>
    <property type="evidence" value="ECO:0007669"/>
    <property type="project" value="InterPro"/>
</dbReference>
<evidence type="ECO:0000313" key="5">
    <source>
        <dbReference type="EMBL" id="SNC72357.1"/>
    </source>
</evidence>
<dbReference type="EMBL" id="FYEX01000002">
    <property type="protein sequence ID" value="SNC72357.1"/>
    <property type="molecule type" value="Genomic_DNA"/>
</dbReference>
<evidence type="ECO:0000256" key="2">
    <source>
        <dbReference type="SAM" id="MobiDB-lite"/>
    </source>
</evidence>
<proteinExistence type="inferred from homology"/>
<accession>A0A212U274</accession>
<feature type="signal peptide" evidence="3">
    <location>
        <begin position="1"/>
        <end position="23"/>
    </location>
</feature>
<dbReference type="InterPro" id="IPR008258">
    <property type="entry name" value="Transglycosylase_SLT_dom_1"/>
</dbReference>
<organism evidence="5 6">
    <name type="scientific">Polynucleobacter victoriensis</name>
    <dbReference type="NCBI Taxonomy" id="2049319"/>
    <lineage>
        <taxon>Bacteria</taxon>
        <taxon>Pseudomonadati</taxon>
        <taxon>Pseudomonadota</taxon>
        <taxon>Betaproteobacteria</taxon>
        <taxon>Burkholderiales</taxon>
        <taxon>Burkholderiaceae</taxon>
        <taxon>Polynucleobacter</taxon>
    </lineage>
</organism>
<protein>
    <submittedName>
        <fullName evidence="5">Membrane-bound lytic murein transglycosylase D</fullName>
    </submittedName>
</protein>
<evidence type="ECO:0000259" key="4">
    <source>
        <dbReference type="Pfam" id="PF01464"/>
    </source>
</evidence>
<dbReference type="CDD" id="cd16894">
    <property type="entry name" value="MltD-like"/>
    <property type="match status" value="1"/>
</dbReference>
<feature type="chain" id="PRO_5012510409" evidence="3">
    <location>
        <begin position="24"/>
        <end position="456"/>
    </location>
</feature>
<dbReference type="Gene3D" id="1.10.530.10">
    <property type="match status" value="1"/>
</dbReference>
<dbReference type="Pfam" id="PF01464">
    <property type="entry name" value="SLT"/>
    <property type="match status" value="1"/>
</dbReference>
<feature type="domain" description="Transglycosylase SLT" evidence="4">
    <location>
        <begin position="116"/>
        <end position="217"/>
    </location>
</feature>
<name>A0A212U274_9BURK</name>
<gene>
    <name evidence="5" type="ORF">SAMN06295916_1576</name>
</gene>
<dbReference type="PROSITE" id="PS00922">
    <property type="entry name" value="TRANSGLYCOSYLASE"/>
    <property type="match status" value="1"/>
</dbReference>
<keyword evidence="3" id="KW-0732">Signal</keyword>
<sequence length="456" mass="51147">MMWTRALKITLPLLVALVFTGCATTSQEWSSDVPNVNKSTKAKRAPKVNIDKESVDSLSAPYSDLWDRIRDGFELEVADDPLVIKHVRWYADRPDYVDRMMSRSSRYLFYIVEEVERRKMPMELALLPFIESAFNPGAYSRAKASGMWQFMPATGKDFKLTQNVFRDERRDVIQSTDAALDYLQRLYKMFGDWQLVLAAYNWGEGNVSKAIKRNQAQNLPTDYANLKMPDETRNYVPKLLAVKKIVLDSKAYGLTLPKLQNHPYFVVVTTSKDVDVSLAAQFARMTVEEFRAMNPSFNKPVILGASEPQILLPYGRAQSFQENMNAYKGRLSSWTAIRLGARETVDQLATRLNVEAHQIREINDIPKGMRIKAGSTVIVPKVGKSKDVPEHLANNTTQLLLEKEVAAKKKGAKKKGAGDKGGAKKTASNSGANKKATSKPKNKAESKVASNSKKSN</sequence>
<comment type="similarity">
    <text evidence="1">Belongs to the transglycosylase Slt family.</text>
</comment>
<evidence type="ECO:0000256" key="1">
    <source>
        <dbReference type="ARBA" id="ARBA00007734"/>
    </source>
</evidence>
<dbReference type="PROSITE" id="PS51257">
    <property type="entry name" value="PROKAR_LIPOPROTEIN"/>
    <property type="match status" value="1"/>
</dbReference>
<dbReference type="AlphaFoldDB" id="A0A212U274"/>
<dbReference type="Proteomes" id="UP000197215">
    <property type="component" value="Unassembled WGS sequence"/>
</dbReference>
<dbReference type="PANTHER" id="PTHR37423">
    <property type="entry name" value="SOLUBLE LYTIC MUREIN TRANSGLYCOSYLASE-RELATED"/>
    <property type="match status" value="1"/>
</dbReference>
<dbReference type="InterPro" id="IPR000189">
    <property type="entry name" value="Transglyc_AS"/>
</dbReference>
<dbReference type="InterPro" id="IPR023346">
    <property type="entry name" value="Lysozyme-like_dom_sf"/>
</dbReference>
<reference evidence="5 6" key="1">
    <citation type="submission" date="2017-06" db="EMBL/GenBank/DDBJ databases">
        <authorList>
            <person name="Kim H.J."/>
            <person name="Triplett B.A."/>
        </authorList>
    </citation>
    <scope>NUCLEOTIDE SEQUENCE [LARGE SCALE GENOMIC DNA]</scope>
    <source>
        <strain evidence="5 6">MWH-VicM1</strain>
    </source>
</reference>